<evidence type="ECO:0000256" key="3">
    <source>
        <dbReference type="ARBA" id="ARBA00023157"/>
    </source>
</evidence>
<sequence length="116" mass="13835">MFEEIVERFKGKVVYIDFWATWCGPCRSSMNTQKPMKAELHKDGKDVVFVYITNETSPEGTYNNMITGIPGEHFRVDNDQWRYLCEKLRSQEFHTMQLSTRRERSLIRMHPELLKT</sequence>
<proteinExistence type="predicted"/>
<keyword evidence="7" id="KW-1185">Reference proteome</keyword>
<name>A0A364Y5P1_9BACT</name>
<dbReference type="GO" id="GO:0017004">
    <property type="term" value="P:cytochrome complex assembly"/>
    <property type="evidence" value="ECO:0007669"/>
    <property type="project" value="UniProtKB-KW"/>
</dbReference>
<dbReference type="SUPFAM" id="SSF52833">
    <property type="entry name" value="Thioredoxin-like"/>
    <property type="match status" value="1"/>
</dbReference>
<reference evidence="6 7" key="1">
    <citation type="submission" date="2018-06" db="EMBL/GenBank/DDBJ databases">
        <title>Chryseolinea flavus sp. nov., a member of the phylum Bacteroidetes isolated from soil.</title>
        <authorList>
            <person name="Li Y."/>
            <person name="Wang J."/>
        </authorList>
    </citation>
    <scope>NUCLEOTIDE SEQUENCE [LARGE SCALE GENOMIC DNA]</scope>
    <source>
        <strain evidence="6 7">SDU1-6</strain>
    </source>
</reference>
<dbReference type="GO" id="GO:0030313">
    <property type="term" value="C:cell envelope"/>
    <property type="evidence" value="ECO:0007669"/>
    <property type="project" value="UniProtKB-SubCell"/>
</dbReference>
<dbReference type="OrthoDB" id="6399635at2"/>
<comment type="caution">
    <text evidence="6">The sequence shown here is derived from an EMBL/GenBank/DDBJ whole genome shotgun (WGS) entry which is preliminary data.</text>
</comment>
<dbReference type="GO" id="GO:0016491">
    <property type="term" value="F:oxidoreductase activity"/>
    <property type="evidence" value="ECO:0007669"/>
    <property type="project" value="InterPro"/>
</dbReference>
<dbReference type="Proteomes" id="UP000251889">
    <property type="component" value="Unassembled WGS sequence"/>
</dbReference>
<dbReference type="AlphaFoldDB" id="A0A364Y5P1"/>
<comment type="subcellular location">
    <subcellularLocation>
        <location evidence="1">Cell envelope</location>
    </subcellularLocation>
</comment>
<accession>A0A364Y5P1</accession>
<dbReference type="InterPro" id="IPR050553">
    <property type="entry name" value="Thioredoxin_ResA/DsbE_sf"/>
</dbReference>
<organism evidence="6 7">
    <name type="scientific">Pseudochryseolinea flava</name>
    <dbReference type="NCBI Taxonomy" id="2059302"/>
    <lineage>
        <taxon>Bacteria</taxon>
        <taxon>Pseudomonadati</taxon>
        <taxon>Bacteroidota</taxon>
        <taxon>Cytophagia</taxon>
        <taxon>Cytophagales</taxon>
        <taxon>Fulvivirgaceae</taxon>
        <taxon>Pseudochryseolinea</taxon>
    </lineage>
</organism>
<dbReference type="PANTHER" id="PTHR42852">
    <property type="entry name" value="THIOL:DISULFIDE INTERCHANGE PROTEIN DSBE"/>
    <property type="match status" value="1"/>
</dbReference>
<evidence type="ECO:0000256" key="4">
    <source>
        <dbReference type="ARBA" id="ARBA00023284"/>
    </source>
</evidence>
<evidence type="ECO:0000259" key="5">
    <source>
        <dbReference type="Pfam" id="PF08534"/>
    </source>
</evidence>
<feature type="domain" description="Redoxin" evidence="5">
    <location>
        <begin position="8"/>
        <end position="57"/>
    </location>
</feature>
<dbReference type="InterPro" id="IPR013740">
    <property type="entry name" value="Redoxin"/>
</dbReference>
<dbReference type="EMBL" id="QMFY01000002">
    <property type="protein sequence ID" value="RAW02189.1"/>
    <property type="molecule type" value="Genomic_DNA"/>
</dbReference>
<dbReference type="InterPro" id="IPR036249">
    <property type="entry name" value="Thioredoxin-like_sf"/>
</dbReference>
<dbReference type="PANTHER" id="PTHR42852:SF6">
    <property type="entry name" value="THIOL:DISULFIDE INTERCHANGE PROTEIN DSBE"/>
    <property type="match status" value="1"/>
</dbReference>
<dbReference type="Gene3D" id="3.40.30.10">
    <property type="entry name" value="Glutaredoxin"/>
    <property type="match status" value="1"/>
</dbReference>
<evidence type="ECO:0000313" key="7">
    <source>
        <dbReference type="Proteomes" id="UP000251889"/>
    </source>
</evidence>
<gene>
    <name evidence="6" type="ORF">DQQ10_06510</name>
</gene>
<keyword evidence="3" id="KW-1015">Disulfide bond</keyword>
<evidence type="ECO:0000313" key="6">
    <source>
        <dbReference type="EMBL" id="RAW02189.1"/>
    </source>
</evidence>
<evidence type="ECO:0000256" key="1">
    <source>
        <dbReference type="ARBA" id="ARBA00004196"/>
    </source>
</evidence>
<protein>
    <recommendedName>
        <fullName evidence="5">Redoxin domain-containing protein</fullName>
    </recommendedName>
</protein>
<keyword evidence="4" id="KW-0676">Redox-active center</keyword>
<evidence type="ECO:0000256" key="2">
    <source>
        <dbReference type="ARBA" id="ARBA00022748"/>
    </source>
</evidence>
<dbReference type="CDD" id="cd02966">
    <property type="entry name" value="TlpA_like_family"/>
    <property type="match status" value="1"/>
</dbReference>
<dbReference type="Pfam" id="PF08534">
    <property type="entry name" value="Redoxin"/>
    <property type="match status" value="1"/>
</dbReference>
<keyword evidence="2" id="KW-0201">Cytochrome c-type biogenesis</keyword>